<protein>
    <submittedName>
        <fullName evidence="3">Transposase family protein</fullName>
    </submittedName>
</protein>
<dbReference type="Pfam" id="PF01548">
    <property type="entry name" value="DEDD_Tnp_IS110"/>
    <property type="match status" value="1"/>
</dbReference>
<dbReference type="InterPro" id="IPR002525">
    <property type="entry name" value="Transp_IS110-like_N"/>
</dbReference>
<proteinExistence type="predicted"/>
<reference evidence="3 4" key="1">
    <citation type="submission" date="2014-01" db="EMBL/GenBank/DDBJ databases">
        <authorList>
            <person name="Dobos K."/>
            <person name="Lenaerts A."/>
            <person name="Ordway D."/>
            <person name="DeGroote M.A."/>
            <person name="Parker T."/>
            <person name="Sizemore C."/>
            <person name="Tallon L.J."/>
            <person name="Sadzewicz L.K."/>
            <person name="Sengamalay N."/>
            <person name="Fraser C.M."/>
            <person name="Hine E."/>
            <person name="Shefchek K.A."/>
            <person name="Das S.P."/>
            <person name="Tettelin H."/>
        </authorList>
    </citation>
    <scope>NUCLEOTIDE SEQUENCE [LARGE SCALE GENOMIC DNA]</scope>
    <source>
        <strain evidence="3 4">Harvey</strain>
    </source>
</reference>
<feature type="domain" description="Transposase IS110-like N-terminal" evidence="2">
    <location>
        <begin position="1"/>
        <end position="77"/>
    </location>
</feature>
<dbReference type="EMBL" id="JAOL01000171">
    <property type="protein sequence ID" value="EUA86529.1"/>
    <property type="molecule type" value="Genomic_DNA"/>
</dbReference>
<evidence type="ECO:0000313" key="4">
    <source>
        <dbReference type="Proteomes" id="UP000020681"/>
    </source>
</evidence>
<evidence type="ECO:0000313" key="3">
    <source>
        <dbReference type="EMBL" id="EUA86529.1"/>
    </source>
</evidence>
<evidence type="ECO:0000259" key="2">
    <source>
        <dbReference type="Pfam" id="PF01548"/>
    </source>
</evidence>
<keyword evidence="4" id="KW-1185">Reference proteome</keyword>
<accession>A0ABN0QPD8</accession>
<evidence type="ECO:0000256" key="1">
    <source>
        <dbReference type="SAM" id="MobiDB-lite"/>
    </source>
</evidence>
<sequence length="110" mass="11613">MDTHAATHHGAVIDSRGRLLADAEYPASGRGYAAMLTWMRSKGNLTKVGVEGTGAYGAGLARYLHEQGVEVLEVPAPTGASVGSAARATRSMLKPRHEPSWQVGQAELRS</sequence>
<name>A0ABN0QPD8_MYCUL</name>
<feature type="region of interest" description="Disordered" evidence="1">
    <location>
        <begin position="79"/>
        <end position="110"/>
    </location>
</feature>
<gene>
    <name evidence="3" type="ORF">I551_7018</name>
</gene>
<organism evidence="3 4">
    <name type="scientific">Mycobacterium ulcerans str. Harvey</name>
    <dbReference type="NCBI Taxonomy" id="1299332"/>
    <lineage>
        <taxon>Bacteria</taxon>
        <taxon>Bacillati</taxon>
        <taxon>Actinomycetota</taxon>
        <taxon>Actinomycetes</taxon>
        <taxon>Mycobacteriales</taxon>
        <taxon>Mycobacteriaceae</taxon>
        <taxon>Mycobacterium</taxon>
        <taxon>Mycobacterium ulcerans group</taxon>
    </lineage>
</organism>
<comment type="caution">
    <text evidence="3">The sequence shown here is derived from an EMBL/GenBank/DDBJ whole genome shotgun (WGS) entry which is preliminary data.</text>
</comment>
<dbReference type="Proteomes" id="UP000020681">
    <property type="component" value="Unassembled WGS sequence"/>
</dbReference>